<dbReference type="OMA" id="AGARIYH"/>
<dbReference type="PROSITE" id="PS50229">
    <property type="entry name" value="WH1"/>
    <property type="match status" value="1"/>
</dbReference>
<feature type="domain" description="CRIB" evidence="2">
    <location>
        <begin position="188"/>
        <end position="203"/>
    </location>
</feature>
<dbReference type="PROSITE" id="PS50108">
    <property type="entry name" value="CRIB"/>
    <property type="match status" value="1"/>
</dbReference>
<dbReference type="InterPro" id="IPR011993">
    <property type="entry name" value="PH-like_dom_sf"/>
</dbReference>
<keyword evidence="5" id="KW-1185">Reference proteome</keyword>
<dbReference type="InterPro" id="IPR033927">
    <property type="entry name" value="WASPfam_EVH1"/>
</dbReference>
<evidence type="ECO:0008006" key="6">
    <source>
        <dbReference type="Google" id="ProtNLM"/>
    </source>
</evidence>
<feature type="domain" description="WH1" evidence="3">
    <location>
        <begin position="31"/>
        <end position="158"/>
    </location>
</feature>
<evidence type="ECO:0000313" key="4">
    <source>
        <dbReference type="EMBL" id="PCH37506.1"/>
    </source>
</evidence>
<accession>A0A2H3J5M6</accession>
<feature type="region of interest" description="Disordered" evidence="1">
    <location>
        <begin position="152"/>
        <end position="176"/>
    </location>
</feature>
<dbReference type="Pfam" id="PF00568">
    <property type="entry name" value="WH1"/>
    <property type="match status" value="1"/>
</dbReference>
<name>A0A2H3J5M6_WOLCO</name>
<proteinExistence type="predicted"/>
<feature type="region of interest" description="Disordered" evidence="1">
    <location>
        <begin position="244"/>
        <end position="298"/>
    </location>
</feature>
<gene>
    <name evidence="4" type="ORF">WOLCODRAFT_29150</name>
</gene>
<dbReference type="InterPro" id="IPR000697">
    <property type="entry name" value="WH1/EVH1_dom"/>
</dbReference>
<dbReference type="SUPFAM" id="SSF50729">
    <property type="entry name" value="PH domain-like"/>
    <property type="match status" value="1"/>
</dbReference>
<evidence type="ECO:0000256" key="1">
    <source>
        <dbReference type="SAM" id="MobiDB-lite"/>
    </source>
</evidence>
<sequence length="298" mass="33072">MFQLIQTPALSSISRATPHLSERERRHICSQIPSDATVLATASARVYQAPFEGHQDSWSYTGLQGMLIFSRDPVTTLVTSSQPGSNTKVGPYWLRLVDMTPGKGLVWMYEITDDIQYRLDKPFFHVFPGKTRIFGLRFEDDHEANTFYRQVTSRNQSKAHPPRKMKNVPSKPLPSPVPVSVLPKSSLISGPAPGSFVHVSHVGFNEKGRIEASDNLGPGWKVMLDEFQGHRIYLEGMHRQHAGARLASKANPSAEEPPAPAAVHSVSDGLLKVELPGESNGEKKRRSPHRKPVDLTLV</sequence>
<dbReference type="InterPro" id="IPR000095">
    <property type="entry name" value="CRIB_dom"/>
</dbReference>
<dbReference type="AlphaFoldDB" id="A0A2H3J5M6"/>
<dbReference type="OrthoDB" id="8963340at2759"/>
<evidence type="ECO:0000259" key="2">
    <source>
        <dbReference type="PROSITE" id="PS50108"/>
    </source>
</evidence>
<dbReference type="Gene3D" id="2.30.29.30">
    <property type="entry name" value="Pleckstrin-homology domain (PH domain)/Phosphotyrosine-binding domain (PTB)"/>
    <property type="match status" value="1"/>
</dbReference>
<dbReference type="STRING" id="742152.A0A2H3J5M6"/>
<evidence type="ECO:0000259" key="3">
    <source>
        <dbReference type="PROSITE" id="PS50229"/>
    </source>
</evidence>
<dbReference type="CDD" id="cd01205">
    <property type="entry name" value="EVH1_WASP-like"/>
    <property type="match status" value="1"/>
</dbReference>
<dbReference type="SMART" id="SM00461">
    <property type="entry name" value="WH1"/>
    <property type="match status" value="1"/>
</dbReference>
<protein>
    <recommendedName>
        <fullName evidence="6">WH1-domain-containing protein</fullName>
    </recommendedName>
</protein>
<dbReference type="EMBL" id="KB467931">
    <property type="protein sequence ID" value="PCH37506.1"/>
    <property type="molecule type" value="Genomic_DNA"/>
</dbReference>
<reference evidence="4 5" key="1">
    <citation type="journal article" date="2012" name="Science">
        <title>The Paleozoic origin of enzymatic lignin decomposition reconstructed from 31 fungal genomes.</title>
        <authorList>
            <person name="Floudas D."/>
            <person name="Binder M."/>
            <person name="Riley R."/>
            <person name="Barry K."/>
            <person name="Blanchette R.A."/>
            <person name="Henrissat B."/>
            <person name="Martinez A.T."/>
            <person name="Otillar R."/>
            <person name="Spatafora J.W."/>
            <person name="Yadav J.S."/>
            <person name="Aerts A."/>
            <person name="Benoit I."/>
            <person name="Boyd A."/>
            <person name="Carlson A."/>
            <person name="Copeland A."/>
            <person name="Coutinho P.M."/>
            <person name="de Vries R.P."/>
            <person name="Ferreira P."/>
            <person name="Findley K."/>
            <person name="Foster B."/>
            <person name="Gaskell J."/>
            <person name="Glotzer D."/>
            <person name="Gorecki P."/>
            <person name="Heitman J."/>
            <person name="Hesse C."/>
            <person name="Hori C."/>
            <person name="Igarashi K."/>
            <person name="Jurgens J.A."/>
            <person name="Kallen N."/>
            <person name="Kersten P."/>
            <person name="Kohler A."/>
            <person name="Kuees U."/>
            <person name="Kumar T.K.A."/>
            <person name="Kuo A."/>
            <person name="LaButti K."/>
            <person name="Larrondo L.F."/>
            <person name="Lindquist E."/>
            <person name="Ling A."/>
            <person name="Lombard V."/>
            <person name="Lucas S."/>
            <person name="Lundell T."/>
            <person name="Martin R."/>
            <person name="McLaughlin D.J."/>
            <person name="Morgenstern I."/>
            <person name="Morin E."/>
            <person name="Murat C."/>
            <person name="Nagy L.G."/>
            <person name="Nolan M."/>
            <person name="Ohm R.A."/>
            <person name="Patyshakuliyeva A."/>
            <person name="Rokas A."/>
            <person name="Ruiz-Duenas F.J."/>
            <person name="Sabat G."/>
            <person name="Salamov A."/>
            <person name="Samejima M."/>
            <person name="Schmutz J."/>
            <person name="Slot J.C."/>
            <person name="St John F."/>
            <person name="Stenlid J."/>
            <person name="Sun H."/>
            <person name="Sun S."/>
            <person name="Syed K."/>
            <person name="Tsang A."/>
            <person name="Wiebenga A."/>
            <person name="Young D."/>
            <person name="Pisabarro A."/>
            <person name="Eastwood D.C."/>
            <person name="Martin F."/>
            <person name="Cullen D."/>
            <person name="Grigoriev I.V."/>
            <person name="Hibbett D.S."/>
        </authorList>
    </citation>
    <scope>NUCLEOTIDE SEQUENCE [LARGE SCALE GENOMIC DNA]</scope>
    <source>
        <strain evidence="4 5">MD-104</strain>
    </source>
</reference>
<organism evidence="4 5">
    <name type="scientific">Wolfiporia cocos (strain MD-104)</name>
    <name type="common">Brown rot fungus</name>
    <dbReference type="NCBI Taxonomy" id="742152"/>
    <lineage>
        <taxon>Eukaryota</taxon>
        <taxon>Fungi</taxon>
        <taxon>Dikarya</taxon>
        <taxon>Basidiomycota</taxon>
        <taxon>Agaricomycotina</taxon>
        <taxon>Agaricomycetes</taxon>
        <taxon>Polyporales</taxon>
        <taxon>Phaeolaceae</taxon>
        <taxon>Wolfiporia</taxon>
    </lineage>
</organism>
<evidence type="ECO:0000313" key="5">
    <source>
        <dbReference type="Proteomes" id="UP000218811"/>
    </source>
</evidence>
<dbReference type="Proteomes" id="UP000218811">
    <property type="component" value="Unassembled WGS sequence"/>
</dbReference>